<feature type="domain" description="Gingipain" evidence="3">
    <location>
        <begin position="274"/>
        <end position="697"/>
    </location>
</feature>
<evidence type="ECO:0000313" key="5">
    <source>
        <dbReference type="EMBL" id="RRR70114.1"/>
    </source>
</evidence>
<dbReference type="InterPro" id="IPR038490">
    <property type="entry name" value="Gingipain_propep_sf"/>
</dbReference>
<dbReference type="EMBL" id="RSAS01000554">
    <property type="protein sequence ID" value="RRR70114.1"/>
    <property type="molecule type" value="Genomic_DNA"/>
</dbReference>
<proteinExistence type="predicted"/>
<organism evidence="5 6">
    <name type="scientific">Candidatus Viridilinea halotolerans</name>
    <dbReference type="NCBI Taxonomy" id="2491704"/>
    <lineage>
        <taxon>Bacteria</taxon>
        <taxon>Bacillati</taxon>
        <taxon>Chloroflexota</taxon>
        <taxon>Chloroflexia</taxon>
        <taxon>Chloroflexales</taxon>
        <taxon>Chloroflexineae</taxon>
        <taxon>Oscillochloridaceae</taxon>
        <taxon>Candidatus Viridilinea</taxon>
    </lineage>
</organism>
<dbReference type="InterPro" id="IPR001769">
    <property type="entry name" value="Gingipain"/>
</dbReference>
<evidence type="ECO:0000256" key="1">
    <source>
        <dbReference type="ARBA" id="ARBA00022729"/>
    </source>
</evidence>
<dbReference type="Gene3D" id="3.40.50.10390">
    <property type="entry name" value="Gingipain r, domain 1"/>
    <property type="match status" value="1"/>
</dbReference>
<dbReference type="GO" id="GO:0004197">
    <property type="term" value="F:cysteine-type endopeptidase activity"/>
    <property type="evidence" value="ECO:0007669"/>
    <property type="project" value="InterPro"/>
</dbReference>
<dbReference type="AlphaFoldDB" id="A0A426TWZ4"/>
<comment type="caution">
    <text evidence="5">The sequence shown here is derived from an EMBL/GenBank/DDBJ whole genome shotgun (WGS) entry which is preliminary data.</text>
</comment>
<sequence length="793" mass="86514">MHHKLVRRRWLVGMLLLLSLSLLSLPISGQAQTAPQPPSAAQFDLTTSTPGGMSIALLLPAVQKLTSNPDPAGAPFTELILPGASDALPTGEGAAVGRPAIPVITRIIAVPQETMTPTVRISNLVIAETLENVMLYPIQPTPVDQAQEFAEEGPIDYGDAPFTINMEAYQATTAQPAQPVELVPLGTMRDLKLFQLRVAAVQYTPATRQATIYRSMNIQLEFPNGRTFLSEQAQNPFEDHRLPLLDLVLNREAVRAAPFKPSERPLAACVGYEYLIITAPAFREAADTLAAWKTEKGIATQVIQTGNGPNDAGTTREAIRAKIAEIYNRCNVRPSYLLLLGDAEHIPPWYVIRRFDEGVPVYIGTDYPYSTMPKAVVDDAQLIQLPDLAMGRIPVDTLAQANTVVNKIITYERNPPTQASFYQNATFASYFQCCWANKPDGTTTRGYIQTSEQIRDYMVSQNYSVQRIYKTDAASYDDPNAGNFYDPNTRDTTPRFYRNGTALPNAIGPSSGFNWNGSTQDVIDAFNAGRFLILHRDHGASNGWIDPNFRTSNINALTNTSLQPVVYSINCTSGYFDNETNAGGNASAVYFAEELLRRANGGSVGIIAATRASPTWENNALSRGLFDATWPNFAPTFGANTSITRLGDILNHGKIYMLSQAFVNQPSLVDGGGNLGLESIRNNFNMYHLFGDPTMEMWTANPNTPPALAAKTRVVSQTPNQMVLAYPQEGAIITVMQNGTPLGRGRVADGQATLDFIVERDASQPLQIAANLPGVISAPLSSEHAIFLPLVQR</sequence>
<feature type="chain" id="PRO_5019206081" description="Gingipain domain-containing protein" evidence="2">
    <location>
        <begin position="34"/>
        <end position="793"/>
    </location>
</feature>
<dbReference type="GO" id="GO:0006508">
    <property type="term" value="P:proteolysis"/>
    <property type="evidence" value="ECO:0007669"/>
    <property type="project" value="InterPro"/>
</dbReference>
<feature type="signal peptide" evidence="2">
    <location>
        <begin position="1"/>
        <end position="33"/>
    </location>
</feature>
<dbReference type="InterPro" id="IPR029030">
    <property type="entry name" value="Caspase-like_dom_sf"/>
</dbReference>
<evidence type="ECO:0000313" key="6">
    <source>
        <dbReference type="Proteomes" id="UP000280307"/>
    </source>
</evidence>
<feature type="domain" description="Gingipain propeptide" evidence="4">
    <location>
        <begin position="96"/>
        <end position="237"/>
    </location>
</feature>
<dbReference type="Proteomes" id="UP000280307">
    <property type="component" value="Unassembled WGS sequence"/>
</dbReference>
<dbReference type="Gene3D" id="3.40.50.1460">
    <property type="match status" value="1"/>
</dbReference>
<reference evidence="5 6" key="1">
    <citation type="submission" date="2018-12" db="EMBL/GenBank/DDBJ databases">
        <title>Genome Sequence of Candidatus Viridilinea halotolerans isolated from saline sulfide-rich spring.</title>
        <authorList>
            <person name="Grouzdev D.S."/>
            <person name="Burganskaya E.I."/>
            <person name="Krutkina M.S."/>
            <person name="Sukhacheva M.V."/>
            <person name="Gorlenko V.M."/>
        </authorList>
    </citation>
    <scope>NUCLEOTIDE SEQUENCE [LARGE SCALE GENOMIC DNA]</scope>
    <source>
        <strain evidence="5">Chok-6</strain>
    </source>
</reference>
<evidence type="ECO:0000256" key="2">
    <source>
        <dbReference type="SAM" id="SignalP"/>
    </source>
</evidence>
<accession>A0A426TWZ4</accession>
<dbReference type="SUPFAM" id="SSF52129">
    <property type="entry name" value="Caspase-like"/>
    <property type="match status" value="1"/>
</dbReference>
<dbReference type="Pfam" id="PF01364">
    <property type="entry name" value="Peptidase_C25"/>
    <property type="match status" value="1"/>
</dbReference>
<protein>
    <recommendedName>
        <fullName evidence="7">Gingipain domain-containing protein</fullName>
    </recommendedName>
</protein>
<evidence type="ECO:0000259" key="4">
    <source>
        <dbReference type="Pfam" id="PF08126"/>
    </source>
</evidence>
<dbReference type="InterPro" id="IPR012600">
    <property type="entry name" value="Propeptide_C25"/>
</dbReference>
<dbReference type="InterPro" id="IPR029031">
    <property type="entry name" value="Gingipain_N_sf"/>
</dbReference>
<evidence type="ECO:0008006" key="7">
    <source>
        <dbReference type="Google" id="ProtNLM"/>
    </source>
</evidence>
<keyword evidence="1 2" id="KW-0732">Signal</keyword>
<dbReference type="Gene3D" id="2.60.40.3800">
    <property type="match status" value="1"/>
</dbReference>
<name>A0A426TWZ4_9CHLR</name>
<dbReference type="Pfam" id="PF08126">
    <property type="entry name" value="Propeptide_C25"/>
    <property type="match status" value="1"/>
</dbReference>
<gene>
    <name evidence="5" type="ORF">EI684_13815</name>
</gene>
<evidence type="ECO:0000259" key="3">
    <source>
        <dbReference type="Pfam" id="PF01364"/>
    </source>
</evidence>